<evidence type="ECO:0000256" key="1">
    <source>
        <dbReference type="SAM" id="Coils"/>
    </source>
</evidence>
<accession>A0A5J4U2C3</accession>
<evidence type="ECO:0000313" key="2">
    <source>
        <dbReference type="EMBL" id="KAA6364151.1"/>
    </source>
</evidence>
<keyword evidence="1" id="KW-0175">Coiled coil</keyword>
<name>A0A5J4U2C3_9EUKA</name>
<comment type="caution">
    <text evidence="2">The sequence shown here is derived from an EMBL/GenBank/DDBJ whole genome shotgun (WGS) entry which is preliminary data.</text>
</comment>
<gene>
    <name evidence="2" type="ORF">EZS28_040322</name>
</gene>
<protein>
    <submittedName>
        <fullName evidence="2">Uncharacterized protein</fullName>
    </submittedName>
</protein>
<dbReference type="Proteomes" id="UP000324800">
    <property type="component" value="Unassembled WGS sequence"/>
</dbReference>
<dbReference type="AlphaFoldDB" id="A0A5J4U2C3"/>
<evidence type="ECO:0000313" key="3">
    <source>
        <dbReference type="Proteomes" id="UP000324800"/>
    </source>
</evidence>
<feature type="coiled-coil region" evidence="1">
    <location>
        <begin position="155"/>
        <end position="248"/>
    </location>
</feature>
<reference evidence="2 3" key="1">
    <citation type="submission" date="2019-03" db="EMBL/GenBank/DDBJ databases">
        <title>Single cell metagenomics reveals metabolic interactions within the superorganism composed of flagellate Streblomastix strix and complex community of Bacteroidetes bacteria on its surface.</title>
        <authorList>
            <person name="Treitli S.C."/>
            <person name="Kolisko M."/>
            <person name="Husnik F."/>
            <person name="Keeling P."/>
            <person name="Hampl V."/>
        </authorList>
    </citation>
    <scope>NUCLEOTIDE SEQUENCE [LARGE SCALE GENOMIC DNA]</scope>
    <source>
        <strain evidence="2">ST1C</strain>
    </source>
</reference>
<feature type="non-terminal residue" evidence="2">
    <location>
        <position position="257"/>
    </location>
</feature>
<proteinExistence type="predicted"/>
<dbReference type="EMBL" id="SNRW01022005">
    <property type="protein sequence ID" value="KAA6364151.1"/>
    <property type="molecule type" value="Genomic_DNA"/>
</dbReference>
<dbReference type="OrthoDB" id="10267671at2759"/>
<sequence length="257" mass="30826">MAVDNFSTNVLARIQPIPSTSGISLREYPIPSYESLRNACHHYELKNSGVVCHECRASRNLYDLSREIQDQLMPLLKEEQRKNHRIEVLAAAMHDWEEFFDTPPNRNPHSPAMTQYLAQLRAETSPVLSPKIIYEELKRLVALTDRQEAVIKAQAKYAEEEETQLQQEYRLLRERGRREIDTRIKAIREEVDEARRKDAQVMRQRVESIKDEYESVLQEKKKIYEQKEQDWQKEKDQWIEREKEKEKEIEREREWKM</sequence>
<organism evidence="2 3">
    <name type="scientific">Streblomastix strix</name>
    <dbReference type="NCBI Taxonomy" id="222440"/>
    <lineage>
        <taxon>Eukaryota</taxon>
        <taxon>Metamonada</taxon>
        <taxon>Preaxostyla</taxon>
        <taxon>Oxymonadida</taxon>
        <taxon>Streblomastigidae</taxon>
        <taxon>Streblomastix</taxon>
    </lineage>
</organism>